<evidence type="ECO:0000313" key="5">
    <source>
        <dbReference type="Proteomes" id="UP000799291"/>
    </source>
</evidence>
<feature type="domain" description="NmrA-like" evidence="3">
    <location>
        <begin position="250"/>
        <end position="516"/>
    </location>
</feature>
<evidence type="ECO:0000259" key="3">
    <source>
        <dbReference type="Pfam" id="PF05368"/>
    </source>
</evidence>
<reference evidence="4" key="1">
    <citation type="journal article" date="2020" name="Stud. Mycol.">
        <title>101 Dothideomycetes genomes: a test case for predicting lifestyles and emergence of pathogens.</title>
        <authorList>
            <person name="Haridas S."/>
            <person name="Albert R."/>
            <person name="Binder M."/>
            <person name="Bloem J."/>
            <person name="Labutti K."/>
            <person name="Salamov A."/>
            <person name="Andreopoulos B."/>
            <person name="Baker S."/>
            <person name="Barry K."/>
            <person name="Bills G."/>
            <person name="Bluhm B."/>
            <person name="Cannon C."/>
            <person name="Castanera R."/>
            <person name="Culley D."/>
            <person name="Daum C."/>
            <person name="Ezra D."/>
            <person name="Gonzalez J."/>
            <person name="Henrissat B."/>
            <person name="Kuo A."/>
            <person name="Liang C."/>
            <person name="Lipzen A."/>
            <person name="Lutzoni F."/>
            <person name="Magnuson J."/>
            <person name="Mondo S."/>
            <person name="Nolan M."/>
            <person name="Ohm R."/>
            <person name="Pangilinan J."/>
            <person name="Park H.-J."/>
            <person name="Ramirez L."/>
            <person name="Alfaro M."/>
            <person name="Sun H."/>
            <person name="Tritt A."/>
            <person name="Yoshinaga Y."/>
            <person name="Zwiers L.-H."/>
            <person name="Turgeon B."/>
            <person name="Goodwin S."/>
            <person name="Spatafora J."/>
            <person name="Crous P."/>
            <person name="Grigoriev I."/>
        </authorList>
    </citation>
    <scope>NUCLEOTIDE SEQUENCE</scope>
    <source>
        <strain evidence="4">CBS 122367</strain>
    </source>
</reference>
<dbReference type="InterPro" id="IPR036291">
    <property type="entry name" value="NAD(P)-bd_dom_sf"/>
</dbReference>
<dbReference type="OrthoDB" id="300709at2759"/>
<evidence type="ECO:0000256" key="1">
    <source>
        <dbReference type="ARBA" id="ARBA00006328"/>
    </source>
</evidence>
<dbReference type="AlphaFoldDB" id="A0A6G1J1Q2"/>
<dbReference type="PRINTS" id="PR00081">
    <property type="entry name" value="GDHRDH"/>
</dbReference>
<sequence length="523" mass="58111">MSAESSIFVQCDVKSYASQASLFEAVWKRWCRLDVLIANAGCVDRGSHYNFGRRHAAIDDLPPGPDTTCTDIDLIGTIYGTTLATHFMRNNPHGRGGKIIVTGSLIGILSYQTFPEYCAAKATMHHRVRTMGPILRQREGITINCVMPGGIETPAMPVFSKAFRPEQMTLKSTLLSAYDAFLDDAAHMKTGQLVEAAHEKLIEWGHPGYKSGAFAKRTEAVFEPWFELMHGERSGIAGTLPDWPDQNLKIGDGVVNFMKKTPGWRVRAVTRNPESDAAKKLAADGIEVVQADFDDEASLHKAFEARPQFYNMMSPSDVRYYQGVHAVYAVTQWWEHIFKGKGQDEAGKIEEEQGMNIARAAAATRTLEHYIWSTTPSAKHMLRGKLLAPHMDYKANFDARVQSELPNLAAVTSYLCYGYYPQNMAFFPLCKPIDYPGTGQYIQALPTKADAKILLVGDMTVNPGIWVRQVLATGGAAYGKYANVALEWTFQVMVDVWSEITGKKCVFTEMTMEAATKLLRFSG</sequence>
<organism evidence="4 5">
    <name type="scientific">Lentithecium fluviatile CBS 122367</name>
    <dbReference type="NCBI Taxonomy" id="1168545"/>
    <lineage>
        <taxon>Eukaryota</taxon>
        <taxon>Fungi</taxon>
        <taxon>Dikarya</taxon>
        <taxon>Ascomycota</taxon>
        <taxon>Pezizomycotina</taxon>
        <taxon>Dothideomycetes</taxon>
        <taxon>Pleosporomycetidae</taxon>
        <taxon>Pleosporales</taxon>
        <taxon>Massarineae</taxon>
        <taxon>Lentitheciaceae</taxon>
        <taxon>Lentithecium</taxon>
    </lineage>
</organism>
<dbReference type="EMBL" id="MU005581">
    <property type="protein sequence ID" value="KAF2684447.1"/>
    <property type="molecule type" value="Genomic_DNA"/>
</dbReference>
<dbReference type="Proteomes" id="UP000799291">
    <property type="component" value="Unassembled WGS sequence"/>
</dbReference>
<dbReference type="Gene3D" id="3.40.50.720">
    <property type="entry name" value="NAD(P)-binding Rossmann-like Domain"/>
    <property type="match status" value="2"/>
</dbReference>
<dbReference type="PANTHER" id="PTHR42748">
    <property type="entry name" value="NITROGEN METABOLITE REPRESSION PROTEIN NMRA FAMILY MEMBER"/>
    <property type="match status" value="1"/>
</dbReference>
<dbReference type="InterPro" id="IPR002347">
    <property type="entry name" value="SDR_fam"/>
</dbReference>
<dbReference type="PANTHER" id="PTHR42748:SF28">
    <property type="entry name" value="NMRA-LIKE DOMAIN-CONTAINING PROTEIN"/>
    <property type="match status" value="1"/>
</dbReference>
<evidence type="ECO:0000256" key="2">
    <source>
        <dbReference type="ARBA" id="ARBA00022857"/>
    </source>
</evidence>
<evidence type="ECO:0000313" key="4">
    <source>
        <dbReference type="EMBL" id="KAF2684447.1"/>
    </source>
</evidence>
<dbReference type="Pfam" id="PF00106">
    <property type="entry name" value="adh_short"/>
    <property type="match status" value="1"/>
</dbReference>
<dbReference type="GO" id="GO:0005634">
    <property type="term" value="C:nucleus"/>
    <property type="evidence" value="ECO:0007669"/>
    <property type="project" value="TreeGrafter"/>
</dbReference>
<dbReference type="SUPFAM" id="SSF51735">
    <property type="entry name" value="NAD(P)-binding Rossmann-fold domains"/>
    <property type="match status" value="2"/>
</dbReference>
<gene>
    <name evidence="4" type="ORF">K458DRAFT_451314</name>
</gene>
<dbReference type="Gene3D" id="3.90.25.10">
    <property type="entry name" value="UDP-galactose 4-epimerase, domain 1"/>
    <property type="match status" value="1"/>
</dbReference>
<dbReference type="Pfam" id="PF05368">
    <property type="entry name" value="NmrA"/>
    <property type="match status" value="1"/>
</dbReference>
<accession>A0A6G1J1Q2</accession>
<keyword evidence="5" id="KW-1185">Reference proteome</keyword>
<dbReference type="InterPro" id="IPR008030">
    <property type="entry name" value="NmrA-like"/>
</dbReference>
<name>A0A6G1J1Q2_9PLEO</name>
<comment type="similarity">
    <text evidence="1">Belongs to the NmrA-type oxidoreductase family.</text>
</comment>
<proteinExistence type="inferred from homology"/>
<keyword evidence="2" id="KW-0521">NADP</keyword>
<dbReference type="InterPro" id="IPR051164">
    <property type="entry name" value="NmrA-like_oxidored"/>
</dbReference>
<protein>
    <submittedName>
        <fullName evidence="4">NAD(P)-binding protein</fullName>
    </submittedName>
</protein>